<name>A0AAV3RDX4_LITER</name>
<accession>A0AAV3RDX4</accession>
<comment type="caution">
    <text evidence="5">The sequence shown here is derived from an EMBL/GenBank/DDBJ whole genome shotgun (WGS) entry which is preliminary data.</text>
</comment>
<reference evidence="5 6" key="1">
    <citation type="submission" date="2024-01" db="EMBL/GenBank/DDBJ databases">
        <title>The complete chloroplast genome sequence of Lithospermum erythrorhizon: insights into the phylogenetic relationship among Boraginaceae species and the maternal lineages of purple gromwells.</title>
        <authorList>
            <person name="Okada T."/>
            <person name="Watanabe K."/>
        </authorList>
    </citation>
    <scope>NUCLEOTIDE SEQUENCE [LARGE SCALE GENOMIC DNA]</scope>
</reference>
<feature type="compositionally biased region" description="Basic residues" evidence="3">
    <location>
        <begin position="435"/>
        <end position="447"/>
    </location>
</feature>
<dbReference type="SMART" id="SM00360">
    <property type="entry name" value="RRM"/>
    <property type="match status" value="3"/>
</dbReference>
<evidence type="ECO:0000256" key="3">
    <source>
        <dbReference type="SAM" id="MobiDB-lite"/>
    </source>
</evidence>
<feature type="compositionally biased region" description="Basic and acidic residues" evidence="3">
    <location>
        <begin position="628"/>
        <end position="648"/>
    </location>
</feature>
<dbReference type="EMBL" id="BAABME010008813">
    <property type="protein sequence ID" value="GAA0173891.1"/>
    <property type="molecule type" value="Genomic_DNA"/>
</dbReference>
<gene>
    <name evidence="5" type="ORF">LIER_27399</name>
</gene>
<feature type="region of interest" description="Disordered" evidence="3">
    <location>
        <begin position="435"/>
        <end position="650"/>
    </location>
</feature>
<evidence type="ECO:0000256" key="1">
    <source>
        <dbReference type="ARBA" id="ARBA00022884"/>
    </source>
</evidence>
<feature type="compositionally biased region" description="Basic and acidic residues" evidence="3">
    <location>
        <begin position="586"/>
        <end position="599"/>
    </location>
</feature>
<feature type="compositionally biased region" description="Basic and acidic residues" evidence="3">
    <location>
        <begin position="551"/>
        <end position="572"/>
    </location>
</feature>
<dbReference type="CDD" id="cd00590">
    <property type="entry name" value="RRM_SF"/>
    <property type="match status" value="3"/>
</dbReference>
<dbReference type="InterPro" id="IPR012677">
    <property type="entry name" value="Nucleotide-bd_a/b_plait_sf"/>
</dbReference>
<organism evidence="5 6">
    <name type="scientific">Lithospermum erythrorhizon</name>
    <name type="common">Purple gromwell</name>
    <name type="synonym">Lithospermum officinale var. erythrorhizon</name>
    <dbReference type="NCBI Taxonomy" id="34254"/>
    <lineage>
        <taxon>Eukaryota</taxon>
        <taxon>Viridiplantae</taxon>
        <taxon>Streptophyta</taxon>
        <taxon>Embryophyta</taxon>
        <taxon>Tracheophyta</taxon>
        <taxon>Spermatophyta</taxon>
        <taxon>Magnoliopsida</taxon>
        <taxon>eudicotyledons</taxon>
        <taxon>Gunneridae</taxon>
        <taxon>Pentapetalae</taxon>
        <taxon>asterids</taxon>
        <taxon>lamiids</taxon>
        <taxon>Boraginales</taxon>
        <taxon>Boraginaceae</taxon>
        <taxon>Boraginoideae</taxon>
        <taxon>Lithospermeae</taxon>
        <taxon>Lithospermum</taxon>
    </lineage>
</organism>
<dbReference type="InterPro" id="IPR035979">
    <property type="entry name" value="RBD_domain_sf"/>
</dbReference>
<feature type="region of interest" description="Disordered" evidence="3">
    <location>
        <begin position="1"/>
        <end position="30"/>
    </location>
</feature>
<dbReference type="Gene3D" id="3.30.70.330">
    <property type="match status" value="3"/>
</dbReference>
<feature type="domain" description="RRM" evidence="4">
    <location>
        <begin position="356"/>
        <end position="438"/>
    </location>
</feature>
<dbReference type="FunFam" id="3.30.70.330:FF:000187">
    <property type="entry name" value="Heterogeneous nuclear ribonucleoprotein Q"/>
    <property type="match status" value="1"/>
</dbReference>
<protein>
    <submittedName>
        <fullName evidence="5">RNA metabolism protein</fullName>
    </submittedName>
</protein>
<feature type="region of interest" description="Disordered" evidence="3">
    <location>
        <begin position="47"/>
        <end position="135"/>
    </location>
</feature>
<feature type="compositionally biased region" description="Basic and acidic residues" evidence="3">
    <location>
        <begin position="531"/>
        <end position="543"/>
    </location>
</feature>
<feature type="compositionally biased region" description="Acidic residues" evidence="3">
    <location>
        <begin position="107"/>
        <end position="135"/>
    </location>
</feature>
<dbReference type="FunFam" id="3.30.70.330:FF:000310">
    <property type="entry name" value="RNA recognition water-stress protein1"/>
    <property type="match status" value="1"/>
</dbReference>
<dbReference type="Proteomes" id="UP001454036">
    <property type="component" value="Unassembled WGS sequence"/>
</dbReference>
<evidence type="ECO:0000259" key="4">
    <source>
        <dbReference type="PROSITE" id="PS50102"/>
    </source>
</evidence>
<dbReference type="PROSITE" id="PS50102">
    <property type="entry name" value="RRM"/>
    <property type="match status" value="3"/>
</dbReference>
<sequence>MAPKTLKKTPVGPGMKKRGPKSTTLKAHDTIKVDQVNDDLKIESLSVEGDNIGSGKKELERRESINDYVGGERLDLEDNDPEYEPEEYGGVDYEEKDIEHEYTPEVDLVEEDPEGEDVVEEEEEEDDSVDEEDDVHEDIEGGEYDMQAREGHADMTDAEGCAEEDHHDVVKERRKRKEFEIFIGGLDKDATEEDLRNVFSQVGEVTEIRLMMNPQTNKNKGFAFLRFATVNQAKRACTEMKNPMVNGKQCGVTPSHDSDTLFIGNICKTWTKEALEDKLKHCGIENVDDLTLVEDINDPGMNRGFAFLEFSSRADAMDAVKLLQKRDLFLGGDKPAKVSFADSFIDPGDEIMAQVKTVFVDGVSPSWDEDRVRDLLKQYGHIEKVELARNMPSARRKNFGFVTFDSHDAAINCAKNINNEELGEGDQKARVRARLSRPLQRGKGKHASRGDLHSSRRSMRSVRNPWAKPPPRSLPIHRSSGIGVRAPPLKRPATSRDRRAVLAPPRRSRPAPPPSRRSYDRRPPPVPSYTRSRDYGRREERAPRTRPLADYSRRAPADRHTSYRDIDSRGSDYAETPRASRPAARRAYDDDSYEQRYERLPPTYRVGRGSDYDSLAGSKRPYPPLDDVPQRYDEAEVRHSRARSDYELSSRAAQYADAYGDSSRFGRSSLGGYSSSRSSVPGHDSHDMYSSRLGASYSGGSLSSSDVGRMYSSSGYSGNYMSRGSDIGGSSYSSIYSGRALDGSSYMGSSGSGSYYQSSARRSSGVYLQLCYGTDKSCQRVAVRWDCLKLVQLHANKI</sequence>
<keyword evidence="6" id="KW-1185">Reference proteome</keyword>
<feature type="compositionally biased region" description="Basic and acidic residues" evidence="3">
    <location>
        <begin position="55"/>
        <end position="76"/>
    </location>
</feature>
<dbReference type="Pfam" id="PF00076">
    <property type="entry name" value="RRM_1"/>
    <property type="match status" value="3"/>
</dbReference>
<keyword evidence="1 2" id="KW-0694">RNA-binding</keyword>
<evidence type="ECO:0000313" key="5">
    <source>
        <dbReference type="EMBL" id="GAA0173891.1"/>
    </source>
</evidence>
<dbReference type="GO" id="GO:0003723">
    <property type="term" value="F:RNA binding"/>
    <property type="evidence" value="ECO:0007669"/>
    <property type="project" value="UniProtKB-UniRule"/>
</dbReference>
<feature type="domain" description="RRM" evidence="4">
    <location>
        <begin position="259"/>
        <end position="343"/>
    </location>
</feature>
<dbReference type="InterPro" id="IPR000504">
    <property type="entry name" value="RRM_dom"/>
</dbReference>
<feature type="domain" description="RRM" evidence="4">
    <location>
        <begin position="179"/>
        <end position="257"/>
    </location>
</feature>
<feature type="region of interest" description="Disordered" evidence="3">
    <location>
        <begin position="666"/>
        <end position="687"/>
    </location>
</feature>
<proteinExistence type="predicted"/>
<feature type="compositionally biased region" description="Acidic residues" evidence="3">
    <location>
        <begin position="77"/>
        <end position="96"/>
    </location>
</feature>
<dbReference type="PANTHER" id="PTHR21245">
    <property type="entry name" value="HETEROGENEOUS NUCLEAR RIBONUCLEOPROTEIN"/>
    <property type="match status" value="1"/>
</dbReference>
<dbReference type="SUPFAM" id="SSF54928">
    <property type="entry name" value="RNA-binding domain, RBD"/>
    <property type="match status" value="2"/>
</dbReference>
<evidence type="ECO:0000313" key="6">
    <source>
        <dbReference type="Proteomes" id="UP001454036"/>
    </source>
</evidence>
<evidence type="ECO:0000256" key="2">
    <source>
        <dbReference type="PROSITE-ProRule" id="PRU00176"/>
    </source>
</evidence>
<feature type="compositionally biased region" description="Low complexity" evidence="3">
    <location>
        <begin position="666"/>
        <end position="679"/>
    </location>
</feature>
<dbReference type="AlphaFoldDB" id="A0AAV3RDX4"/>